<dbReference type="PANTHER" id="PTHR31444">
    <property type="entry name" value="OS11G0490100 PROTEIN"/>
    <property type="match status" value="1"/>
</dbReference>
<evidence type="ECO:0000313" key="7">
    <source>
        <dbReference type="Proteomes" id="UP000501690"/>
    </source>
</evidence>
<evidence type="ECO:0000256" key="1">
    <source>
        <dbReference type="ARBA" id="ARBA00004194"/>
    </source>
</evidence>
<keyword evidence="7" id="KW-1185">Reference proteome</keyword>
<name>A0A4D6L4C3_VIGUN</name>
<organism evidence="6 7">
    <name type="scientific">Vigna unguiculata</name>
    <name type="common">Cowpea</name>
    <dbReference type="NCBI Taxonomy" id="3917"/>
    <lineage>
        <taxon>Eukaryota</taxon>
        <taxon>Viridiplantae</taxon>
        <taxon>Streptophyta</taxon>
        <taxon>Embryophyta</taxon>
        <taxon>Tracheophyta</taxon>
        <taxon>Spermatophyta</taxon>
        <taxon>Magnoliopsida</taxon>
        <taxon>eudicotyledons</taxon>
        <taxon>Gunneridae</taxon>
        <taxon>Pentapetalae</taxon>
        <taxon>rosids</taxon>
        <taxon>fabids</taxon>
        <taxon>Fabales</taxon>
        <taxon>Fabaceae</taxon>
        <taxon>Papilionoideae</taxon>
        <taxon>50 kb inversion clade</taxon>
        <taxon>NPAAA clade</taxon>
        <taxon>indigoferoid/millettioid clade</taxon>
        <taxon>Phaseoleae</taxon>
        <taxon>Vigna</taxon>
    </lineage>
</organism>
<feature type="transmembrane region" description="Helical" evidence="5">
    <location>
        <begin position="6"/>
        <end position="23"/>
    </location>
</feature>
<feature type="transmembrane region" description="Helical" evidence="5">
    <location>
        <begin position="126"/>
        <end position="147"/>
    </location>
</feature>
<dbReference type="GO" id="GO:0000139">
    <property type="term" value="C:Golgi membrane"/>
    <property type="evidence" value="ECO:0007669"/>
    <property type="project" value="UniProtKB-SubCell"/>
</dbReference>
<accession>A0A4D6L4C3</accession>
<comment type="subcellular location">
    <subcellularLocation>
        <location evidence="1">Golgi apparatus membrane</location>
        <topology evidence="1">Single-pass membrane protein</topology>
    </subcellularLocation>
</comment>
<sequence>MPSTSLHLGHSVVIKIIAVSVYIKQRVDQGIYSSHNLWQESGDTCDPLNPLRDSSVPPQLQCTFLISSLFSLPQLNKHRHICFFFSSKMKTNSNNTKLILFHPSLHKQTPLPTNATTLFSSHRLSLFFFFLLFSTLLFTCTLITTTISSTAASTSAAALSTLPPSVSKALLHYAAASNVSAKPMSSAELAALSKALLLTPRPNFLVFGLTHESLLWAALNHQGRTVFLDENEYAISKFEQSNPGVEAYDVQFTTKVSDFPKLLSQARAHAQADCRPVQNLLFSECKLAINDLPNHIYQVAWDVILVDGPRGYFPGAPGRMSAIFTAAVLARSAKAGKTHVFVHDFGREVERVFSDEFLCQENLVELVDSLGHFLVASEAHDAERAVFCRNSSSSFSSLPSSKDVGDEED</sequence>
<gene>
    <name evidence="6" type="ORF">DEO72_LG2g3649</name>
</gene>
<dbReference type="Proteomes" id="UP000501690">
    <property type="component" value="Linkage Group LG2"/>
</dbReference>
<dbReference type="NCBIfam" id="TIGR01627">
    <property type="entry name" value="A_thal_3515"/>
    <property type="match status" value="1"/>
</dbReference>
<protein>
    <submittedName>
        <fullName evidence="6">Uncharacterized protein</fullName>
    </submittedName>
</protein>
<dbReference type="GO" id="GO:0045492">
    <property type="term" value="P:xylan biosynthetic process"/>
    <property type="evidence" value="ECO:0007669"/>
    <property type="project" value="InterPro"/>
</dbReference>
<evidence type="ECO:0000256" key="4">
    <source>
        <dbReference type="ARBA" id="ARBA00023136"/>
    </source>
</evidence>
<reference evidence="6 7" key="1">
    <citation type="submission" date="2019-04" db="EMBL/GenBank/DDBJ databases">
        <title>An improved genome assembly and genetic linkage map for asparagus bean, Vigna unguiculata ssp. sesquipedialis.</title>
        <authorList>
            <person name="Xia Q."/>
            <person name="Zhang R."/>
            <person name="Dong Y."/>
        </authorList>
    </citation>
    <scope>NUCLEOTIDE SEQUENCE [LARGE SCALE GENOMIC DNA]</scope>
    <source>
        <tissue evidence="6">Leaf</tissue>
    </source>
</reference>
<proteinExistence type="predicted"/>
<dbReference type="Pfam" id="PF21729">
    <property type="entry name" value="IRX15_IRX15L_GXM"/>
    <property type="match status" value="1"/>
</dbReference>
<dbReference type="EMBL" id="CP039346">
    <property type="protein sequence ID" value="QCD83305.1"/>
    <property type="molecule type" value="Genomic_DNA"/>
</dbReference>
<keyword evidence="3 5" id="KW-1133">Transmembrane helix</keyword>
<evidence type="ECO:0000313" key="6">
    <source>
        <dbReference type="EMBL" id="QCD83305.1"/>
    </source>
</evidence>
<evidence type="ECO:0000256" key="2">
    <source>
        <dbReference type="ARBA" id="ARBA00022692"/>
    </source>
</evidence>
<evidence type="ECO:0000256" key="5">
    <source>
        <dbReference type="SAM" id="Phobius"/>
    </source>
</evidence>
<keyword evidence="4 5" id="KW-0472">Membrane</keyword>
<dbReference type="AlphaFoldDB" id="A0A4D6L4C3"/>
<dbReference type="InterPro" id="IPR006514">
    <property type="entry name" value="IRX15/GXM/AGM"/>
</dbReference>
<keyword evidence="2 5" id="KW-0812">Transmembrane</keyword>
<evidence type="ECO:0000256" key="3">
    <source>
        <dbReference type="ARBA" id="ARBA00022989"/>
    </source>
</evidence>